<gene>
    <name evidence="1" type="ORF">S01H1_46909</name>
</gene>
<dbReference type="AlphaFoldDB" id="X0WXA0"/>
<comment type="caution">
    <text evidence="1">The sequence shown here is derived from an EMBL/GenBank/DDBJ whole genome shotgun (WGS) entry which is preliminary data.</text>
</comment>
<protein>
    <submittedName>
        <fullName evidence="1">Uncharacterized protein</fullName>
    </submittedName>
</protein>
<organism evidence="1">
    <name type="scientific">marine sediment metagenome</name>
    <dbReference type="NCBI Taxonomy" id="412755"/>
    <lineage>
        <taxon>unclassified sequences</taxon>
        <taxon>metagenomes</taxon>
        <taxon>ecological metagenomes</taxon>
    </lineage>
</organism>
<proteinExistence type="predicted"/>
<reference evidence="1" key="1">
    <citation type="journal article" date="2014" name="Front. Microbiol.">
        <title>High frequency of phylogenetically diverse reductive dehalogenase-homologous genes in deep subseafloor sedimentary metagenomes.</title>
        <authorList>
            <person name="Kawai M."/>
            <person name="Futagami T."/>
            <person name="Toyoda A."/>
            <person name="Takaki Y."/>
            <person name="Nishi S."/>
            <person name="Hori S."/>
            <person name="Arai W."/>
            <person name="Tsubouchi T."/>
            <person name="Morono Y."/>
            <person name="Uchiyama I."/>
            <person name="Ito T."/>
            <person name="Fujiyama A."/>
            <person name="Inagaki F."/>
            <person name="Takami H."/>
        </authorList>
    </citation>
    <scope>NUCLEOTIDE SEQUENCE</scope>
    <source>
        <strain evidence="1">Expedition CK06-06</strain>
    </source>
</reference>
<sequence length="86" mass="9651">LIAWLDYWCDNIGQKNAMVDLQLGRFAAEHRGYCVYPLMTRQPPGFSQIANKEDSKDGCLEKGWRTNLCGMDYLCDACAALSIKSA</sequence>
<dbReference type="EMBL" id="BARS01030053">
    <property type="protein sequence ID" value="GAG17381.1"/>
    <property type="molecule type" value="Genomic_DNA"/>
</dbReference>
<feature type="non-terminal residue" evidence="1">
    <location>
        <position position="1"/>
    </location>
</feature>
<name>X0WXA0_9ZZZZ</name>
<accession>X0WXA0</accession>
<evidence type="ECO:0000313" key="1">
    <source>
        <dbReference type="EMBL" id="GAG17381.1"/>
    </source>
</evidence>